<evidence type="ECO:0000313" key="2">
    <source>
        <dbReference type="Proteomes" id="UP001419084"/>
    </source>
</evidence>
<dbReference type="Proteomes" id="UP001419084">
    <property type="component" value="Unassembled WGS sequence"/>
</dbReference>
<proteinExistence type="predicted"/>
<accession>A0ABQ5M547</accession>
<sequence length="299" mass="34410">MENFEQYVPKVHFEQIPIKNLVSNQEYQRNLSTKHVQHAAANFDLYQINPVKVSRRNEINYVFNGQHTIEIIALVSRSRETPVWCMIYDDLEYQHEADIFANQQKYVKPLLPYEIFMANIEAGSDKQLIIRDLVESYNLVVSSKTAPCHICAVATLESIHDRYGFHTLDRTLRLVVGTWEGIPQSLSTNMLSGIARLVNAYGDSLKEDTFKEKLGRISIKELVRTANERRAGSLGFAEAMLIYYNKKTHINALNWDKLYTDKLPAGKKGLKRPKKTVPGKISDYENIHQQLDMFNVSTE</sequence>
<gene>
    <name evidence="1" type="ORF">LAD12857_19700</name>
</gene>
<evidence type="ECO:0000313" key="1">
    <source>
        <dbReference type="EMBL" id="GLB30047.1"/>
    </source>
</evidence>
<keyword evidence="2" id="KW-1185">Reference proteome</keyword>
<name>A0ABQ5M547_9FIRM</name>
<dbReference type="Pfam" id="PF20188">
    <property type="entry name" value="DUF6551"/>
    <property type="match status" value="1"/>
</dbReference>
<organism evidence="1 2">
    <name type="scientific">Lacrimispora amygdalina</name>
    <dbReference type="NCBI Taxonomy" id="253257"/>
    <lineage>
        <taxon>Bacteria</taxon>
        <taxon>Bacillati</taxon>
        <taxon>Bacillota</taxon>
        <taxon>Clostridia</taxon>
        <taxon>Lachnospirales</taxon>
        <taxon>Lachnospiraceae</taxon>
        <taxon>Lacrimispora</taxon>
    </lineage>
</organism>
<comment type="caution">
    <text evidence="1">The sequence shown here is derived from an EMBL/GenBank/DDBJ whole genome shotgun (WGS) entry which is preliminary data.</text>
</comment>
<dbReference type="RefSeq" id="WP_346065170.1">
    <property type="nucleotide sequence ID" value="NZ_BRPJ01000033.1"/>
</dbReference>
<dbReference type="InterPro" id="IPR046681">
    <property type="entry name" value="DUF6551"/>
</dbReference>
<reference evidence="1 2" key="1">
    <citation type="journal article" date="2024" name="Int. J. Syst. Evol. Microbiol.">
        <title>Lacrimispora brassicae sp. nov. isolated from fermented cabbage, and proposal of Clostridium indicum Gundawar et al. 2019 and Clostridium methoxybenzovorans Mechichi et al. 1999 as heterotypic synonyms of Lacrimispora amygdalina (Parshina et al. 2003) Haas and Blanchard 2020 and Lacrimispora indolis (McClung and McCoy 1957) Haas and Blanchard 2020, respectively.</title>
        <authorList>
            <person name="Kobayashi H."/>
            <person name="Tanizawa Y."/>
            <person name="Sakamoto M."/>
            <person name="Ohkuma M."/>
            <person name="Tohno M."/>
        </authorList>
    </citation>
    <scope>NUCLEOTIDE SEQUENCE [LARGE SCALE GENOMIC DNA]</scope>
    <source>
        <strain evidence="1 2">DSM 12857</strain>
    </source>
</reference>
<dbReference type="EMBL" id="BRPJ01000033">
    <property type="protein sequence ID" value="GLB30047.1"/>
    <property type="molecule type" value="Genomic_DNA"/>
</dbReference>
<protein>
    <submittedName>
        <fullName evidence="1">Uncharacterized protein</fullName>
    </submittedName>
</protein>